<gene>
    <name evidence="11" type="ORF">MNBD_ACTINO02-1725</name>
</gene>
<dbReference type="Gene3D" id="3.40.50.300">
    <property type="entry name" value="P-loop containing nucleotide triphosphate hydrolases"/>
    <property type="match status" value="1"/>
</dbReference>
<keyword evidence="5" id="KW-0819">tRNA processing</keyword>
<comment type="subcellular location">
    <subcellularLocation>
        <location evidence="1">Cytoplasm</location>
    </subcellularLocation>
</comment>
<evidence type="ECO:0000256" key="1">
    <source>
        <dbReference type="ARBA" id="ARBA00004496"/>
    </source>
</evidence>
<evidence type="ECO:0000256" key="7">
    <source>
        <dbReference type="ARBA" id="ARBA00022741"/>
    </source>
</evidence>
<evidence type="ECO:0000256" key="4">
    <source>
        <dbReference type="ARBA" id="ARBA00022490"/>
    </source>
</evidence>
<protein>
    <recommendedName>
        <fullName evidence="3">tRNA threonylcarbamoyladenosine biosynthesis protein TsaE</fullName>
    </recommendedName>
    <alternativeName>
        <fullName evidence="10">t(6)A37 threonylcarbamoyladenosine biosynthesis protein TsaE</fullName>
    </alternativeName>
</protein>
<evidence type="ECO:0000256" key="6">
    <source>
        <dbReference type="ARBA" id="ARBA00022723"/>
    </source>
</evidence>
<dbReference type="SUPFAM" id="SSF52540">
    <property type="entry name" value="P-loop containing nucleoside triphosphate hydrolases"/>
    <property type="match status" value="1"/>
</dbReference>
<dbReference type="InterPro" id="IPR027417">
    <property type="entry name" value="P-loop_NTPase"/>
</dbReference>
<keyword evidence="7" id="KW-0547">Nucleotide-binding</keyword>
<evidence type="ECO:0000256" key="2">
    <source>
        <dbReference type="ARBA" id="ARBA00007599"/>
    </source>
</evidence>
<dbReference type="PANTHER" id="PTHR33540:SF2">
    <property type="entry name" value="TRNA THREONYLCARBAMOYLADENOSINE BIOSYNTHESIS PROTEIN TSAE"/>
    <property type="match status" value="1"/>
</dbReference>
<name>A0A3B0RJM4_9ZZZZ</name>
<dbReference type="NCBIfam" id="TIGR00150">
    <property type="entry name" value="T6A_YjeE"/>
    <property type="match status" value="1"/>
</dbReference>
<evidence type="ECO:0000256" key="8">
    <source>
        <dbReference type="ARBA" id="ARBA00022840"/>
    </source>
</evidence>
<accession>A0A3B0RJM4</accession>
<organism evidence="11">
    <name type="scientific">hydrothermal vent metagenome</name>
    <dbReference type="NCBI Taxonomy" id="652676"/>
    <lineage>
        <taxon>unclassified sequences</taxon>
        <taxon>metagenomes</taxon>
        <taxon>ecological metagenomes</taxon>
    </lineage>
</organism>
<evidence type="ECO:0000256" key="3">
    <source>
        <dbReference type="ARBA" id="ARBA00019010"/>
    </source>
</evidence>
<dbReference type="Pfam" id="PF02367">
    <property type="entry name" value="TsaE"/>
    <property type="match status" value="1"/>
</dbReference>
<reference evidence="11" key="1">
    <citation type="submission" date="2018-06" db="EMBL/GenBank/DDBJ databases">
        <authorList>
            <person name="Zhirakovskaya E."/>
        </authorList>
    </citation>
    <scope>NUCLEOTIDE SEQUENCE</scope>
</reference>
<dbReference type="GO" id="GO:0002949">
    <property type="term" value="P:tRNA threonylcarbamoyladenosine modification"/>
    <property type="evidence" value="ECO:0007669"/>
    <property type="project" value="InterPro"/>
</dbReference>
<evidence type="ECO:0000256" key="9">
    <source>
        <dbReference type="ARBA" id="ARBA00022842"/>
    </source>
</evidence>
<evidence type="ECO:0000256" key="5">
    <source>
        <dbReference type="ARBA" id="ARBA00022694"/>
    </source>
</evidence>
<evidence type="ECO:0000256" key="10">
    <source>
        <dbReference type="ARBA" id="ARBA00032441"/>
    </source>
</evidence>
<dbReference type="GO" id="GO:0005737">
    <property type="term" value="C:cytoplasm"/>
    <property type="evidence" value="ECO:0007669"/>
    <property type="project" value="UniProtKB-SubCell"/>
</dbReference>
<keyword evidence="8" id="KW-0067">ATP-binding</keyword>
<dbReference type="GO" id="GO:0046872">
    <property type="term" value="F:metal ion binding"/>
    <property type="evidence" value="ECO:0007669"/>
    <property type="project" value="UniProtKB-KW"/>
</dbReference>
<comment type="similarity">
    <text evidence="2">Belongs to the TsaE family.</text>
</comment>
<evidence type="ECO:0000313" key="11">
    <source>
        <dbReference type="EMBL" id="VAV91992.1"/>
    </source>
</evidence>
<dbReference type="AlphaFoldDB" id="A0A3B0RJM4"/>
<dbReference type="GO" id="GO:0005524">
    <property type="term" value="F:ATP binding"/>
    <property type="evidence" value="ECO:0007669"/>
    <property type="project" value="UniProtKB-KW"/>
</dbReference>
<dbReference type="EMBL" id="UOEK01000020">
    <property type="protein sequence ID" value="VAV91992.1"/>
    <property type="molecule type" value="Genomic_DNA"/>
</dbReference>
<dbReference type="InterPro" id="IPR003442">
    <property type="entry name" value="T6A_TsaE"/>
</dbReference>
<keyword evidence="6" id="KW-0479">Metal-binding</keyword>
<sequence>MNTCAPFSITVDSPKATFALGRRLAPLLTDGDVVLLNGRLGAGKTLFVGGIAEGLGITEAVTSPTFVIVKQYEGFLRLTHVDAYRLGGTAELADLDLLDNPGVLVVEWGEAIESSIGPDHLTIRIDHLSETSRAIVFEPRGTWQTREIDRVLP</sequence>
<keyword evidence="4" id="KW-0963">Cytoplasm</keyword>
<proteinExistence type="inferred from homology"/>
<dbReference type="PANTHER" id="PTHR33540">
    <property type="entry name" value="TRNA THREONYLCARBAMOYLADENOSINE BIOSYNTHESIS PROTEIN TSAE"/>
    <property type="match status" value="1"/>
</dbReference>
<keyword evidence="9" id="KW-0460">Magnesium</keyword>